<dbReference type="CDD" id="cd06222">
    <property type="entry name" value="RNase_H_like"/>
    <property type="match status" value="1"/>
</dbReference>
<reference evidence="2" key="1">
    <citation type="journal article" date="2023" name="Plant J.">
        <title>Genome sequences and population genomics provide insights into the demographic history, inbreeding, and mutation load of two 'living fossil' tree species of Dipteronia.</title>
        <authorList>
            <person name="Feng Y."/>
            <person name="Comes H.P."/>
            <person name="Chen J."/>
            <person name="Zhu S."/>
            <person name="Lu R."/>
            <person name="Zhang X."/>
            <person name="Li P."/>
            <person name="Qiu J."/>
            <person name="Olsen K.M."/>
            <person name="Qiu Y."/>
        </authorList>
    </citation>
    <scope>NUCLEOTIDE SEQUENCE</scope>
    <source>
        <strain evidence="2">NBL</strain>
    </source>
</reference>
<name>A0AAE0DRL9_9ROSI</name>
<keyword evidence="3" id="KW-1185">Reference proteome</keyword>
<protein>
    <recommendedName>
        <fullName evidence="1">RNase H type-1 domain-containing protein</fullName>
    </recommendedName>
</protein>
<organism evidence="2 3">
    <name type="scientific">Dipteronia sinensis</name>
    <dbReference type="NCBI Taxonomy" id="43782"/>
    <lineage>
        <taxon>Eukaryota</taxon>
        <taxon>Viridiplantae</taxon>
        <taxon>Streptophyta</taxon>
        <taxon>Embryophyta</taxon>
        <taxon>Tracheophyta</taxon>
        <taxon>Spermatophyta</taxon>
        <taxon>Magnoliopsida</taxon>
        <taxon>eudicotyledons</taxon>
        <taxon>Gunneridae</taxon>
        <taxon>Pentapetalae</taxon>
        <taxon>rosids</taxon>
        <taxon>malvids</taxon>
        <taxon>Sapindales</taxon>
        <taxon>Sapindaceae</taxon>
        <taxon>Hippocastanoideae</taxon>
        <taxon>Acereae</taxon>
        <taxon>Dipteronia</taxon>
    </lineage>
</organism>
<evidence type="ECO:0000259" key="1">
    <source>
        <dbReference type="Pfam" id="PF13456"/>
    </source>
</evidence>
<dbReference type="EMBL" id="JANJYJ010000010">
    <property type="protein sequence ID" value="KAK3183422.1"/>
    <property type="molecule type" value="Genomic_DNA"/>
</dbReference>
<dbReference type="InterPro" id="IPR036397">
    <property type="entry name" value="RNaseH_sf"/>
</dbReference>
<dbReference type="InterPro" id="IPR052929">
    <property type="entry name" value="RNase_H-like_EbsB-rel"/>
</dbReference>
<dbReference type="InterPro" id="IPR044730">
    <property type="entry name" value="RNase_H-like_dom_plant"/>
</dbReference>
<feature type="domain" description="RNase H type-1" evidence="1">
    <location>
        <begin position="73"/>
        <end position="162"/>
    </location>
</feature>
<dbReference type="GO" id="GO:0003676">
    <property type="term" value="F:nucleic acid binding"/>
    <property type="evidence" value="ECO:0007669"/>
    <property type="project" value="InterPro"/>
</dbReference>
<dbReference type="Proteomes" id="UP001281410">
    <property type="component" value="Unassembled WGS sequence"/>
</dbReference>
<sequence>MRQAEDLVKFRVAWWFKTLGGGSSDSITAMVLNVKDCCVDVRGLKIRKAKDWNHPPAGSLRFNVDGLARGSTGIQDALTAEIMAIARSIDLCTLKQDLRGKDIVFESDSQVAVPWINGGGINSFDQVQLIFDIRSNLNILGHARVVFNSRANNAIVDSLAKKGSACGQEVLFWNLL</sequence>
<dbReference type="InterPro" id="IPR002156">
    <property type="entry name" value="RNaseH_domain"/>
</dbReference>
<dbReference type="InterPro" id="IPR012337">
    <property type="entry name" value="RNaseH-like_sf"/>
</dbReference>
<dbReference type="GO" id="GO:0004523">
    <property type="term" value="F:RNA-DNA hybrid ribonuclease activity"/>
    <property type="evidence" value="ECO:0007669"/>
    <property type="project" value="InterPro"/>
</dbReference>
<evidence type="ECO:0000313" key="2">
    <source>
        <dbReference type="EMBL" id="KAK3183422.1"/>
    </source>
</evidence>
<dbReference type="PANTHER" id="PTHR47074">
    <property type="entry name" value="BNAC02G40300D PROTEIN"/>
    <property type="match status" value="1"/>
</dbReference>
<dbReference type="AlphaFoldDB" id="A0AAE0DRL9"/>
<evidence type="ECO:0000313" key="3">
    <source>
        <dbReference type="Proteomes" id="UP001281410"/>
    </source>
</evidence>
<dbReference type="PANTHER" id="PTHR47074:SF75">
    <property type="entry name" value="RNASE H TYPE-1 DOMAIN-CONTAINING PROTEIN"/>
    <property type="match status" value="1"/>
</dbReference>
<comment type="caution">
    <text evidence="2">The sequence shown here is derived from an EMBL/GenBank/DDBJ whole genome shotgun (WGS) entry which is preliminary data.</text>
</comment>
<dbReference type="SUPFAM" id="SSF53098">
    <property type="entry name" value="Ribonuclease H-like"/>
    <property type="match status" value="1"/>
</dbReference>
<accession>A0AAE0DRL9</accession>
<dbReference type="Pfam" id="PF13456">
    <property type="entry name" value="RVT_3"/>
    <property type="match status" value="1"/>
</dbReference>
<dbReference type="Gene3D" id="3.30.420.10">
    <property type="entry name" value="Ribonuclease H-like superfamily/Ribonuclease H"/>
    <property type="match status" value="1"/>
</dbReference>
<proteinExistence type="predicted"/>
<gene>
    <name evidence="2" type="ORF">Dsin_030708</name>
</gene>